<feature type="transmembrane region" description="Helical" evidence="2">
    <location>
        <begin position="21"/>
        <end position="42"/>
    </location>
</feature>
<feature type="region of interest" description="Disordered" evidence="1">
    <location>
        <begin position="428"/>
        <end position="468"/>
    </location>
</feature>
<proteinExistence type="predicted"/>
<dbReference type="Proteomes" id="UP000002964">
    <property type="component" value="Unassembled WGS sequence"/>
</dbReference>
<evidence type="ECO:0000256" key="2">
    <source>
        <dbReference type="SAM" id="Phobius"/>
    </source>
</evidence>
<accession>H8YX96</accession>
<dbReference type="AlphaFoldDB" id="H8YX96"/>
<organism evidence="3 4">
    <name type="scientific">Thiorhodovibrio frisius</name>
    <dbReference type="NCBI Taxonomy" id="631362"/>
    <lineage>
        <taxon>Bacteria</taxon>
        <taxon>Pseudomonadati</taxon>
        <taxon>Pseudomonadota</taxon>
        <taxon>Gammaproteobacteria</taxon>
        <taxon>Chromatiales</taxon>
        <taxon>Chromatiaceae</taxon>
        <taxon>Thiorhodovibrio</taxon>
    </lineage>
</organism>
<evidence type="ECO:0000313" key="3">
    <source>
        <dbReference type="EMBL" id="EIC23072.1"/>
    </source>
</evidence>
<keyword evidence="2" id="KW-1133">Transmembrane helix</keyword>
<reference evidence="3 4" key="2">
    <citation type="submission" date="2011-11" db="EMBL/GenBank/DDBJ databases">
        <authorList>
            <consortium name="US DOE Joint Genome Institute"/>
            <person name="Lucas S."/>
            <person name="Han J."/>
            <person name="Lapidus A."/>
            <person name="Cheng J.-F."/>
            <person name="Goodwin L."/>
            <person name="Pitluck S."/>
            <person name="Peters L."/>
            <person name="Ovchinnikova G."/>
            <person name="Zhang X."/>
            <person name="Detter J.C."/>
            <person name="Han C."/>
            <person name="Tapia R."/>
            <person name="Land M."/>
            <person name="Hauser L."/>
            <person name="Kyrpides N."/>
            <person name="Ivanova N."/>
            <person name="Pagani I."/>
            <person name="Vogl K."/>
            <person name="Liu Z."/>
            <person name="Overmann J."/>
            <person name="Frigaard N.-U."/>
            <person name="Bryant D."/>
            <person name="Woyke T."/>
        </authorList>
    </citation>
    <scope>NUCLEOTIDE SEQUENCE [LARGE SCALE GENOMIC DNA]</scope>
    <source>
        <strain evidence="3 4">970</strain>
    </source>
</reference>
<evidence type="ECO:0000313" key="4">
    <source>
        <dbReference type="Proteomes" id="UP000002964"/>
    </source>
</evidence>
<dbReference type="STRING" id="631362.Thi970DRAFT_00723"/>
<dbReference type="HOGENOM" id="CLU_612169_0_0_6"/>
<dbReference type="RefSeq" id="WP_009147157.1">
    <property type="nucleotide sequence ID" value="NZ_CP121471.1"/>
</dbReference>
<gene>
    <name evidence="3" type="ORF">Thi970DRAFT_00723</name>
</gene>
<feature type="compositionally biased region" description="Polar residues" evidence="1">
    <location>
        <begin position="456"/>
        <end position="468"/>
    </location>
</feature>
<name>H8YX96_9GAMM</name>
<keyword evidence="4" id="KW-1185">Reference proteome</keyword>
<dbReference type="EMBL" id="JH603168">
    <property type="protein sequence ID" value="EIC23072.1"/>
    <property type="molecule type" value="Genomic_DNA"/>
</dbReference>
<dbReference type="OrthoDB" id="3078562at2"/>
<evidence type="ECO:0000256" key="1">
    <source>
        <dbReference type="SAM" id="MobiDB-lite"/>
    </source>
</evidence>
<dbReference type="eggNOG" id="ENOG50324BV">
    <property type="taxonomic scope" value="Bacteria"/>
</dbReference>
<keyword evidence="2" id="KW-0812">Transmembrane</keyword>
<keyword evidence="2" id="KW-0472">Membrane</keyword>
<sequence length="468" mass="50007">MQQAQIFRCERNITKLIDLRLLPVYAALLLGLCVGLTGNVMAQELSADDFLSPVAAATPAEAEELTTIEGPVQEIDDSVTGEQVVQAETAQDAINYVVNQRSVGAEMMRFGSGIGWVATGQGSYEVMENPTATRIAKRNAYVRAFMEAKAKLAEALDGLSSEGQTVILEAMESETNAAADLANFTSTQEEKLEQAVQMLLKGFVVYSVEDNTESKQVFVSIVTTPKTRGQFNRPTGNGLEATSVREGLDQVLTEIKNGLVPPVGGRIISVPATGEMAFVGFGSDVVRTSSNASLQAKQKLNAQKIANMRASDALVGLLIGDDTSWKSKLDDQTQQIIAEFEDSEGESGDVTRERFEQARTTFVNTQASSEEFRSLRRGVLPPGVQRKSFASPDEAEVYALAVYIPSITKMAADTAKEMGDAQLIQPLQTVTGGSGSGETGKTTNPAAGSPPATILQGPTGQIHNDQDL</sequence>
<reference evidence="4" key="1">
    <citation type="submission" date="2011-06" db="EMBL/GenBank/DDBJ databases">
        <authorList>
            <consortium name="US DOE Joint Genome Institute (JGI-PGF)"/>
            <person name="Lucas S."/>
            <person name="Han J."/>
            <person name="Lapidus A."/>
            <person name="Cheng J.-F."/>
            <person name="Goodwin L."/>
            <person name="Pitluck S."/>
            <person name="Peters L."/>
            <person name="Land M.L."/>
            <person name="Hauser L."/>
            <person name="Vogl K."/>
            <person name="Liu Z."/>
            <person name="Overmann J."/>
            <person name="Frigaard N.-U."/>
            <person name="Bryant D.A."/>
            <person name="Woyke T.J."/>
        </authorList>
    </citation>
    <scope>NUCLEOTIDE SEQUENCE [LARGE SCALE GENOMIC DNA]</scope>
    <source>
        <strain evidence="4">970</strain>
    </source>
</reference>
<protein>
    <submittedName>
        <fullName evidence="3">Uncharacterized protein</fullName>
    </submittedName>
</protein>